<dbReference type="InterPro" id="IPR036052">
    <property type="entry name" value="TrpB-like_PALP_sf"/>
</dbReference>
<dbReference type="PANTHER" id="PTHR43780">
    <property type="entry name" value="1-AMINOCYCLOPROPANE-1-CARBOXYLATE DEAMINASE-RELATED"/>
    <property type="match status" value="1"/>
</dbReference>
<dbReference type="Pfam" id="PF00291">
    <property type="entry name" value="PALP"/>
    <property type="match status" value="1"/>
</dbReference>
<comment type="caution">
    <text evidence="5">The sequence shown here is derived from an EMBL/GenBank/DDBJ whole genome shotgun (WGS) entry which is preliminary data.</text>
</comment>
<evidence type="ECO:0000259" key="4">
    <source>
        <dbReference type="Pfam" id="PF00291"/>
    </source>
</evidence>
<dbReference type="Gene3D" id="3.40.50.1100">
    <property type="match status" value="2"/>
</dbReference>
<gene>
    <name evidence="5" type="ORF">QQ020_30230</name>
</gene>
<dbReference type="PANTHER" id="PTHR43780:SF2">
    <property type="entry name" value="1-AMINOCYCLOPROPANE-1-CARBOXYLATE DEAMINASE-RELATED"/>
    <property type="match status" value="1"/>
</dbReference>
<accession>A0ABT8LF25</accession>
<feature type="domain" description="Tryptophan synthase beta chain-like PALP" evidence="4">
    <location>
        <begin position="4"/>
        <end position="274"/>
    </location>
</feature>
<keyword evidence="6" id="KW-1185">Reference proteome</keyword>
<keyword evidence="3" id="KW-0663">Pyridoxal phosphate</keyword>
<organism evidence="5 6">
    <name type="scientific">Agaribacillus aureus</name>
    <dbReference type="NCBI Taxonomy" id="3051825"/>
    <lineage>
        <taxon>Bacteria</taxon>
        <taxon>Pseudomonadati</taxon>
        <taxon>Bacteroidota</taxon>
        <taxon>Cytophagia</taxon>
        <taxon>Cytophagales</taxon>
        <taxon>Splendidivirgaceae</taxon>
        <taxon>Agaribacillus</taxon>
    </lineage>
</organism>
<dbReference type="Proteomes" id="UP001172083">
    <property type="component" value="Unassembled WGS sequence"/>
</dbReference>
<comment type="similarity">
    <text evidence="2">Belongs to the ACC deaminase/D-cysteine desulfhydrase family.</text>
</comment>
<comment type="cofactor">
    <cofactor evidence="1">
        <name>pyridoxal 5'-phosphate</name>
        <dbReference type="ChEBI" id="CHEBI:597326"/>
    </cofactor>
</comment>
<proteinExistence type="inferred from homology"/>
<reference evidence="5" key="1">
    <citation type="submission" date="2023-06" db="EMBL/GenBank/DDBJ databases">
        <title>Genomic of Agaribacillus aureum.</title>
        <authorList>
            <person name="Wang G."/>
        </authorList>
    </citation>
    <scope>NUCLEOTIDE SEQUENCE</scope>
    <source>
        <strain evidence="5">BMA12</strain>
    </source>
</reference>
<dbReference type="InterPro" id="IPR027278">
    <property type="entry name" value="ACCD_DCysDesulf"/>
</dbReference>
<dbReference type="SUPFAM" id="SSF53686">
    <property type="entry name" value="Tryptophan synthase beta subunit-like PLP-dependent enzymes"/>
    <property type="match status" value="1"/>
</dbReference>
<protein>
    <submittedName>
        <fullName evidence="5">Pyridoxal-phosphate dependent enzyme</fullName>
    </submittedName>
</protein>
<dbReference type="PIRSF" id="PIRSF006278">
    <property type="entry name" value="ACCD_DCysDesulf"/>
    <property type="match status" value="1"/>
</dbReference>
<evidence type="ECO:0000313" key="5">
    <source>
        <dbReference type="EMBL" id="MDN5216385.1"/>
    </source>
</evidence>
<evidence type="ECO:0000313" key="6">
    <source>
        <dbReference type="Proteomes" id="UP001172083"/>
    </source>
</evidence>
<evidence type="ECO:0000256" key="3">
    <source>
        <dbReference type="ARBA" id="ARBA00022898"/>
    </source>
</evidence>
<dbReference type="InterPro" id="IPR001926">
    <property type="entry name" value="TrpB-like_PALP"/>
</dbReference>
<evidence type="ECO:0000256" key="1">
    <source>
        <dbReference type="ARBA" id="ARBA00001933"/>
    </source>
</evidence>
<name>A0ABT8LF25_9BACT</name>
<dbReference type="EMBL" id="JAUJEB010000008">
    <property type="protein sequence ID" value="MDN5216385.1"/>
    <property type="molecule type" value="Genomic_DNA"/>
</dbReference>
<sequence length="292" mass="32651">MTRSSGVELFIKREDLLHRFISGNKFRKLKYNLEHAKKLNATQLITFGGAYSNHILAVAAAGYEHYFQTIGIIRGEEIHPLNPTLDKAQNMFGMQLRYVDRSSYRNQSDKALIKMLGIAGATSYIIPEGGTNNLAIKGCTEIVADLKRLPDYLCCSCGTGGTIAGIISGINGVAATKILGFSSLKGEFLKRDVEKLLLAFNGQKYQNWDINTHFHFGGYARFKPALIDFINHFWDLHQVPLDPIYTGKMMYGIYELLKDGFFKKGQNIMAIHTGGLQGIEGFNQRHGNLIHI</sequence>
<evidence type="ECO:0000256" key="2">
    <source>
        <dbReference type="ARBA" id="ARBA00008639"/>
    </source>
</evidence>